<evidence type="ECO:0000313" key="2">
    <source>
        <dbReference type="EMBL" id="SFP81084.1"/>
    </source>
</evidence>
<name>A0A1I5TDI0_9BACT</name>
<keyword evidence="3" id="KW-1185">Reference proteome</keyword>
<dbReference type="RefSeq" id="WP_092913751.1">
    <property type="nucleotide sequence ID" value="NZ_FOXB01000043.1"/>
</dbReference>
<dbReference type="OrthoDB" id="5368567at2"/>
<dbReference type="STRING" id="223786.SAMN05216234_1437"/>
<dbReference type="Pfam" id="PF20275">
    <property type="entry name" value="CTD10"/>
    <property type="match status" value="1"/>
</dbReference>
<organism evidence="2 3">
    <name type="scientific">Hydrogenimonas thermophila</name>
    <dbReference type="NCBI Taxonomy" id="223786"/>
    <lineage>
        <taxon>Bacteria</taxon>
        <taxon>Pseudomonadati</taxon>
        <taxon>Campylobacterota</taxon>
        <taxon>Epsilonproteobacteria</taxon>
        <taxon>Campylobacterales</taxon>
        <taxon>Hydrogenimonadaceae</taxon>
        <taxon>Hydrogenimonas</taxon>
    </lineage>
</organism>
<protein>
    <recommendedName>
        <fullName evidence="1">ABC-three component systems C-terminal domain-containing protein</fullName>
    </recommendedName>
</protein>
<evidence type="ECO:0000259" key="1">
    <source>
        <dbReference type="Pfam" id="PF20275"/>
    </source>
</evidence>
<sequence>MFDKNQNLNATNNSKVAGRDLIDNSTNYFIETTKHESTIANVLTGFLDIITDVKYEKPDTNEYTIEDKIDYNKLKKYKDFFDDYMENYNLVRHKIMIILEDEPSFENKLIFHIKNKFIRWYDTKIDPDEILSNIIDDLEQELKEYSNLSLEDVSGVQYVVFYVFARCKIFEKPKKDI</sequence>
<evidence type="ECO:0000313" key="3">
    <source>
        <dbReference type="Proteomes" id="UP000199227"/>
    </source>
</evidence>
<accession>A0A1I5TDI0</accession>
<reference evidence="2 3" key="1">
    <citation type="submission" date="2016-10" db="EMBL/GenBank/DDBJ databases">
        <authorList>
            <person name="de Groot N.N."/>
        </authorList>
    </citation>
    <scope>NUCLEOTIDE SEQUENCE [LARGE SCALE GENOMIC DNA]</scope>
    <source>
        <strain evidence="2 3">EP1-55-1</strain>
    </source>
</reference>
<dbReference type="AlphaFoldDB" id="A0A1I5TDI0"/>
<dbReference type="EMBL" id="FOXB01000043">
    <property type="protein sequence ID" value="SFP81084.1"/>
    <property type="molecule type" value="Genomic_DNA"/>
</dbReference>
<gene>
    <name evidence="2" type="ORF">SAMN05216234_1437</name>
</gene>
<proteinExistence type="predicted"/>
<dbReference type="Proteomes" id="UP000199227">
    <property type="component" value="Unassembled WGS sequence"/>
</dbReference>
<feature type="domain" description="ABC-three component systems C-terminal" evidence="1">
    <location>
        <begin position="53"/>
        <end position="171"/>
    </location>
</feature>
<dbReference type="InterPro" id="IPR046919">
    <property type="entry name" value="ABC-3C_CTD10"/>
</dbReference>